<proteinExistence type="predicted"/>
<evidence type="ECO:0000313" key="2">
    <source>
        <dbReference type="Proteomes" id="UP000565579"/>
    </source>
</evidence>
<evidence type="ECO:0000313" key="1">
    <source>
        <dbReference type="EMBL" id="MBB6547286.1"/>
    </source>
</evidence>
<evidence type="ECO:0008006" key="3">
    <source>
        <dbReference type="Google" id="ProtNLM"/>
    </source>
</evidence>
<accession>A0A7X0NPN2</accession>
<reference evidence="1 2" key="1">
    <citation type="submission" date="2020-08" db="EMBL/GenBank/DDBJ databases">
        <title>Sequencing the genomes of 1000 actinobacteria strains.</title>
        <authorList>
            <person name="Klenk H.-P."/>
        </authorList>
    </citation>
    <scope>NUCLEOTIDE SEQUENCE [LARGE SCALE GENOMIC DNA]</scope>
    <source>
        <strain evidence="1 2">DSM 43768</strain>
    </source>
</reference>
<dbReference type="InterPro" id="IPR049735">
    <property type="entry name" value="NovE/LmbU-like"/>
</dbReference>
<dbReference type="Proteomes" id="UP000565579">
    <property type="component" value="Unassembled WGS sequence"/>
</dbReference>
<keyword evidence="2" id="KW-1185">Reference proteome</keyword>
<comment type="caution">
    <text evidence="1">The sequence shown here is derived from an EMBL/GenBank/DDBJ whole genome shotgun (WGS) entry which is preliminary data.</text>
</comment>
<gene>
    <name evidence="1" type="ORF">HD593_002081</name>
</gene>
<name>A0A7X0NPN2_9ACTN</name>
<dbReference type="NCBIfam" id="NF038070">
    <property type="entry name" value="LmbU_fam_TF"/>
    <property type="match status" value="1"/>
</dbReference>
<dbReference type="AlphaFoldDB" id="A0A7X0NPN2"/>
<dbReference type="EMBL" id="JACHMI010000001">
    <property type="protein sequence ID" value="MBB6547286.1"/>
    <property type="molecule type" value="Genomic_DNA"/>
</dbReference>
<protein>
    <recommendedName>
        <fullName evidence="3">LmbU</fullName>
    </recommendedName>
</protein>
<organism evidence="1 2">
    <name type="scientific">Nonomuraea rubra</name>
    <dbReference type="NCBI Taxonomy" id="46180"/>
    <lineage>
        <taxon>Bacteria</taxon>
        <taxon>Bacillati</taxon>
        <taxon>Actinomycetota</taxon>
        <taxon>Actinomycetes</taxon>
        <taxon>Streptosporangiales</taxon>
        <taxon>Streptosporangiaceae</taxon>
        <taxon>Nonomuraea</taxon>
    </lineage>
</organism>
<sequence length="123" mass="14141">MAETALDYQTLRNYAWVAGRFSHQRRRAALSFQHHAEVASLPEGEQERWLDEAERRGWTRNRLRAMIRPVQGRSLPTLQETVRISVRTSADQMRVWEEAAGRTALELHEWMVVILNEAAGSGG</sequence>